<comment type="caution">
    <text evidence="2">The sequence shown here is derived from an EMBL/GenBank/DDBJ whole genome shotgun (WGS) entry which is preliminary data.</text>
</comment>
<feature type="region of interest" description="Disordered" evidence="1">
    <location>
        <begin position="1"/>
        <end position="29"/>
    </location>
</feature>
<sequence>MVKHEMKAVERPRLGETSTERAKRESEKRMAEACMLRLMTVERGGATPTAAARAAAGASSARAGAGSSGSTKVCNTYVVVKYCSNTELDGEYLLQPEKANGKDLYRKVSPGPGAAPLHIYYHKNPKRGWSIGSDPESLEDPGAYLGPSAASDPCSKLYAQTWQVLTKMRFASAGSTYWAPNYALSLKRIQRAE</sequence>
<evidence type="ECO:0000313" key="2">
    <source>
        <dbReference type="EMBL" id="CAJ1394169.1"/>
    </source>
</evidence>
<gene>
    <name evidence="2" type="ORF">EVOR1521_LOCUS18892</name>
</gene>
<protein>
    <submittedName>
        <fullName evidence="2">Uncharacterized protein</fullName>
    </submittedName>
</protein>
<name>A0AA36IVA4_9DINO</name>
<evidence type="ECO:0000313" key="3">
    <source>
        <dbReference type="Proteomes" id="UP001178507"/>
    </source>
</evidence>
<evidence type="ECO:0000256" key="1">
    <source>
        <dbReference type="SAM" id="MobiDB-lite"/>
    </source>
</evidence>
<proteinExistence type="predicted"/>
<accession>A0AA36IVA4</accession>
<dbReference type="Proteomes" id="UP001178507">
    <property type="component" value="Unassembled WGS sequence"/>
</dbReference>
<reference evidence="2" key="1">
    <citation type="submission" date="2023-08" db="EMBL/GenBank/DDBJ databases">
        <authorList>
            <person name="Chen Y."/>
            <person name="Shah S."/>
            <person name="Dougan E. K."/>
            <person name="Thang M."/>
            <person name="Chan C."/>
        </authorList>
    </citation>
    <scope>NUCLEOTIDE SEQUENCE</scope>
</reference>
<dbReference type="EMBL" id="CAUJNA010002779">
    <property type="protein sequence ID" value="CAJ1394169.1"/>
    <property type="molecule type" value="Genomic_DNA"/>
</dbReference>
<dbReference type="AlphaFoldDB" id="A0AA36IVA4"/>
<keyword evidence="3" id="KW-1185">Reference proteome</keyword>
<organism evidence="2 3">
    <name type="scientific">Effrenium voratum</name>
    <dbReference type="NCBI Taxonomy" id="2562239"/>
    <lineage>
        <taxon>Eukaryota</taxon>
        <taxon>Sar</taxon>
        <taxon>Alveolata</taxon>
        <taxon>Dinophyceae</taxon>
        <taxon>Suessiales</taxon>
        <taxon>Symbiodiniaceae</taxon>
        <taxon>Effrenium</taxon>
    </lineage>
</organism>